<name>L9KPF8_TUPCH</name>
<evidence type="ECO:0000256" key="6">
    <source>
        <dbReference type="ARBA" id="ARBA00034092"/>
    </source>
</evidence>
<evidence type="ECO:0000313" key="10">
    <source>
        <dbReference type="EMBL" id="ELW63027.1"/>
    </source>
</evidence>
<evidence type="ECO:0000256" key="8">
    <source>
        <dbReference type="ARBA" id="ARBA00035324"/>
    </source>
</evidence>
<dbReference type="InterPro" id="IPR039547">
    <property type="entry name" value="Ribosomal_eL19"/>
</dbReference>
<evidence type="ECO:0000313" key="11">
    <source>
        <dbReference type="Proteomes" id="UP000011518"/>
    </source>
</evidence>
<keyword evidence="3" id="KW-0164">Citrullination</keyword>
<dbReference type="SUPFAM" id="SSF48140">
    <property type="entry name" value="Ribosomal protein L19 (L19e)"/>
    <property type="match status" value="1"/>
</dbReference>
<dbReference type="Gene3D" id="1.10.1200.240">
    <property type="match status" value="1"/>
</dbReference>
<comment type="subunit">
    <text evidence="2">Component of the large ribosomal subunit.</text>
</comment>
<dbReference type="InterPro" id="IPR000196">
    <property type="entry name" value="Ribosomal_eL19_dom"/>
</dbReference>
<dbReference type="InParanoid" id="L9KPF8"/>
<evidence type="ECO:0000259" key="9">
    <source>
        <dbReference type="SMART" id="SM01416"/>
    </source>
</evidence>
<dbReference type="Proteomes" id="UP000011518">
    <property type="component" value="Unassembled WGS sequence"/>
</dbReference>
<dbReference type="GO" id="GO:0003723">
    <property type="term" value="F:RNA binding"/>
    <property type="evidence" value="ECO:0007669"/>
    <property type="project" value="InterPro"/>
</dbReference>
<dbReference type="AlphaFoldDB" id="L9KPF8"/>
<dbReference type="GO" id="GO:0003735">
    <property type="term" value="F:structural constituent of ribosome"/>
    <property type="evidence" value="ECO:0007669"/>
    <property type="project" value="InterPro"/>
</dbReference>
<dbReference type="STRING" id="246437.L9KPF8"/>
<keyword evidence="5" id="KW-0687">Ribonucleoprotein</keyword>
<dbReference type="PANTHER" id="PTHR10722">
    <property type="entry name" value="60S RIBOSOMAL PROTEIN L19"/>
    <property type="match status" value="1"/>
</dbReference>
<sequence>MNDFRTTHGSPGPGVWLDPKETNAIANANSRQQIRKLTEDGLIIRKPVTVHSQAQRWKNTLARRKGRDMGTGKRKGTTVLEMPEKVTRMRRTWHEYEPFTQVTSADPKPRLAAAADIPGDTTRLWDTASTHSIHDIRSPESAGIAPGLEATVLRPL</sequence>
<comment type="function">
    <text evidence="6">Component of the large ribosomal subunit. The ribosome is a large ribonucleoprotein complex responsible for the synthesis of proteins in the cell.</text>
</comment>
<accession>L9KPF8</accession>
<proteinExistence type="inferred from homology"/>
<dbReference type="SMART" id="SM01416">
    <property type="entry name" value="Ribosomal_L19e"/>
    <property type="match status" value="1"/>
</dbReference>
<reference evidence="11" key="1">
    <citation type="submission" date="2012-07" db="EMBL/GenBank/DDBJ databases">
        <title>Genome of the Chinese tree shrew, a rising model animal genetically related to primates.</title>
        <authorList>
            <person name="Zhang G."/>
            <person name="Fan Y."/>
            <person name="Yao Y."/>
            <person name="Huang Z."/>
        </authorList>
    </citation>
    <scope>NUCLEOTIDE SEQUENCE [LARGE SCALE GENOMIC DNA]</scope>
</reference>
<dbReference type="EMBL" id="KB320797">
    <property type="protein sequence ID" value="ELW63027.1"/>
    <property type="molecule type" value="Genomic_DNA"/>
</dbReference>
<dbReference type="FunFam" id="1.10.1650.10:FF:000001">
    <property type="entry name" value="Ribosomal protein L19"/>
    <property type="match status" value="1"/>
</dbReference>
<evidence type="ECO:0000256" key="7">
    <source>
        <dbReference type="ARBA" id="ARBA00035217"/>
    </source>
</evidence>
<evidence type="ECO:0000256" key="2">
    <source>
        <dbReference type="ARBA" id="ARBA00011133"/>
    </source>
</evidence>
<organism evidence="10 11">
    <name type="scientific">Tupaia chinensis</name>
    <name type="common">Chinese tree shrew</name>
    <name type="synonym">Tupaia belangeri chinensis</name>
    <dbReference type="NCBI Taxonomy" id="246437"/>
    <lineage>
        <taxon>Eukaryota</taxon>
        <taxon>Metazoa</taxon>
        <taxon>Chordata</taxon>
        <taxon>Craniata</taxon>
        <taxon>Vertebrata</taxon>
        <taxon>Euteleostomi</taxon>
        <taxon>Mammalia</taxon>
        <taxon>Eutheria</taxon>
        <taxon>Euarchontoglires</taxon>
        <taxon>Scandentia</taxon>
        <taxon>Tupaiidae</taxon>
        <taxon>Tupaia</taxon>
    </lineage>
</organism>
<dbReference type="GO" id="GO:0022625">
    <property type="term" value="C:cytosolic large ribosomal subunit"/>
    <property type="evidence" value="ECO:0007669"/>
    <property type="project" value="InterPro"/>
</dbReference>
<dbReference type="Pfam" id="PF01280">
    <property type="entry name" value="Ribosomal_L19e"/>
    <property type="match status" value="1"/>
</dbReference>
<dbReference type="InterPro" id="IPR015972">
    <property type="entry name" value="Ribosomal_eL19_dom1"/>
</dbReference>
<keyword evidence="4 10" id="KW-0689">Ribosomal protein</keyword>
<evidence type="ECO:0000256" key="3">
    <source>
        <dbReference type="ARBA" id="ARBA00022934"/>
    </source>
</evidence>
<dbReference type="InterPro" id="IPR057259">
    <property type="entry name" value="Ribosomal_L19e"/>
</dbReference>
<evidence type="ECO:0000256" key="1">
    <source>
        <dbReference type="ARBA" id="ARBA00011082"/>
    </source>
</evidence>
<dbReference type="InterPro" id="IPR035970">
    <property type="entry name" value="60S_ribosomal_eL19_sf"/>
</dbReference>
<reference evidence="11" key="2">
    <citation type="journal article" date="2013" name="Nat. Commun.">
        <title>Genome of the Chinese tree shrew.</title>
        <authorList>
            <person name="Fan Y."/>
            <person name="Huang Z.Y."/>
            <person name="Cao C.C."/>
            <person name="Chen C.S."/>
            <person name="Chen Y.X."/>
            <person name="Fan D.D."/>
            <person name="He J."/>
            <person name="Hou H.L."/>
            <person name="Hu L."/>
            <person name="Hu X.T."/>
            <person name="Jiang X.T."/>
            <person name="Lai R."/>
            <person name="Lang Y.S."/>
            <person name="Liang B."/>
            <person name="Liao S.G."/>
            <person name="Mu D."/>
            <person name="Ma Y.Y."/>
            <person name="Niu Y.Y."/>
            <person name="Sun X.Q."/>
            <person name="Xia J.Q."/>
            <person name="Xiao J."/>
            <person name="Xiong Z.Q."/>
            <person name="Xu L."/>
            <person name="Yang L."/>
            <person name="Zhang Y."/>
            <person name="Zhao W."/>
            <person name="Zhao X.D."/>
            <person name="Zheng Y.T."/>
            <person name="Zhou J.M."/>
            <person name="Zhu Y.B."/>
            <person name="Zhang G.J."/>
            <person name="Wang J."/>
            <person name="Yao Y.G."/>
        </authorList>
    </citation>
    <scope>NUCLEOTIDE SEQUENCE [LARGE SCALE GENOMIC DNA]</scope>
</reference>
<gene>
    <name evidence="10" type="ORF">TREES_T100001595</name>
</gene>
<dbReference type="GO" id="GO:0006412">
    <property type="term" value="P:translation"/>
    <property type="evidence" value="ECO:0007669"/>
    <property type="project" value="InterPro"/>
</dbReference>
<dbReference type="Gene3D" id="1.10.1650.10">
    <property type="match status" value="1"/>
</dbReference>
<comment type="similarity">
    <text evidence="1">Belongs to the eukaryotic ribosomal protein eL19 family.</text>
</comment>
<protein>
    <recommendedName>
        <fullName evidence="7">Large ribosomal subunit protein eL19</fullName>
    </recommendedName>
    <alternativeName>
        <fullName evidence="8">60S ribosomal protein L19</fullName>
    </alternativeName>
</protein>
<evidence type="ECO:0000256" key="5">
    <source>
        <dbReference type="ARBA" id="ARBA00023274"/>
    </source>
</evidence>
<keyword evidence="11" id="KW-1185">Reference proteome</keyword>
<evidence type="ECO:0000256" key="4">
    <source>
        <dbReference type="ARBA" id="ARBA00022980"/>
    </source>
</evidence>
<feature type="domain" description="Large ribosomal subunit protein eL19" evidence="9">
    <location>
        <begin position="15"/>
        <end position="119"/>
    </location>
</feature>